<gene>
    <name evidence="3" type="ORF">K452DRAFT_327467</name>
</gene>
<dbReference type="PANTHER" id="PTHR10742">
    <property type="entry name" value="FLAVIN MONOAMINE OXIDASE"/>
    <property type="match status" value="1"/>
</dbReference>
<dbReference type="GO" id="GO:0016491">
    <property type="term" value="F:oxidoreductase activity"/>
    <property type="evidence" value="ECO:0007669"/>
    <property type="project" value="InterPro"/>
</dbReference>
<accession>A0A6A6BBA9</accession>
<proteinExistence type="predicted"/>
<dbReference type="GO" id="GO:0050660">
    <property type="term" value="F:flavin adenine dinucleotide binding"/>
    <property type="evidence" value="ECO:0007669"/>
    <property type="project" value="TreeGrafter"/>
</dbReference>
<dbReference type="PRINTS" id="PR00419">
    <property type="entry name" value="ADXRDTASE"/>
</dbReference>
<dbReference type="InterPro" id="IPR036188">
    <property type="entry name" value="FAD/NAD-bd_sf"/>
</dbReference>
<feature type="domain" description="Amine oxidase" evidence="2">
    <location>
        <begin position="47"/>
        <end position="363"/>
    </location>
</feature>
<evidence type="ECO:0000256" key="1">
    <source>
        <dbReference type="SAM" id="MobiDB-lite"/>
    </source>
</evidence>
<feature type="domain" description="Amine oxidase" evidence="2">
    <location>
        <begin position="467"/>
        <end position="540"/>
    </location>
</feature>
<feature type="region of interest" description="Disordered" evidence="1">
    <location>
        <begin position="342"/>
        <end position="370"/>
    </location>
</feature>
<dbReference type="SUPFAM" id="SSF51905">
    <property type="entry name" value="FAD/NAD(P)-binding domain"/>
    <property type="match status" value="1"/>
</dbReference>
<dbReference type="SUPFAM" id="SSF54373">
    <property type="entry name" value="FAD-linked reductases, C-terminal domain"/>
    <property type="match status" value="1"/>
</dbReference>
<evidence type="ECO:0000259" key="2">
    <source>
        <dbReference type="Pfam" id="PF01593"/>
    </source>
</evidence>
<keyword evidence="4" id="KW-1185">Reference proteome</keyword>
<dbReference type="OrthoDB" id="5046242at2759"/>
<evidence type="ECO:0000313" key="4">
    <source>
        <dbReference type="Proteomes" id="UP000799438"/>
    </source>
</evidence>
<dbReference type="GO" id="GO:0003682">
    <property type="term" value="F:chromatin binding"/>
    <property type="evidence" value="ECO:0007669"/>
    <property type="project" value="TreeGrafter"/>
</dbReference>
<evidence type="ECO:0000313" key="3">
    <source>
        <dbReference type="EMBL" id="KAF2140643.1"/>
    </source>
</evidence>
<dbReference type="AlphaFoldDB" id="A0A6A6BBA9"/>
<feature type="region of interest" description="Disordered" evidence="1">
    <location>
        <begin position="1"/>
        <end position="22"/>
    </location>
</feature>
<dbReference type="EMBL" id="ML995489">
    <property type="protein sequence ID" value="KAF2140643.1"/>
    <property type="molecule type" value="Genomic_DNA"/>
</dbReference>
<dbReference type="GO" id="GO:0006338">
    <property type="term" value="P:chromatin remodeling"/>
    <property type="evidence" value="ECO:0007669"/>
    <property type="project" value="TreeGrafter"/>
</dbReference>
<dbReference type="Proteomes" id="UP000799438">
    <property type="component" value="Unassembled WGS sequence"/>
</dbReference>
<dbReference type="Pfam" id="PF01593">
    <property type="entry name" value="Amino_oxidase"/>
    <property type="match status" value="2"/>
</dbReference>
<dbReference type="Gene3D" id="3.90.660.10">
    <property type="match status" value="1"/>
</dbReference>
<dbReference type="PANTHER" id="PTHR10742:SF414">
    <property type="entry name" value="CONTAINING AMINE OXIDASE, PUTATIVE (AFU_ORTHOLOGUE AFUA_3G12150)-RELATED"/>
    <property type="match status" value="1"/>
</dbReference>
<name>A0A6A6BBA9_9PEZI</name>
<dbReference type="InterPro" id="IPR050281">
    <property type="entry name" value="Flavin_monoamine_oxidase"/>
</dbReference>
<dbReference type="GeneID" id="54302416"/>
<dbReference type="RefSeq" id="XP_033396356.1">
    <property type="nucleotide sequence ID" value="XM_033544920.1"/>
</dbReference>
<feature type="compositionally biased region" description="Polar residues" evidence="1">
    <location>
        <begin position="348"/>
        <end position="370"/>
    </location>
</feature>
<sequence length="556" mass="60835">MQQDLLGSPHRQHLNGANGNGAMNGAALRRVLPRGRRPHVCVVGAGVSGLRCADVLLQAGMRVTILEARNRYGGRLCQALHQGHLVDLGPNWIHGTEDNPILDLAKETGTITHAWDGRQCVYNQQGEQLSEQVAAEAEETIWSIIGDAMAYSREHSASIPASKSLLDYIKEKTQGMYLNEKSDEKRRELLHRVAEMWGAFVGSPVESQSLKFFWLEECIDGENLFVAGTYKKILDKIAKPAVEGAEIKYEQLVKRIISGTNEEDSTVKVELADGQTLEFDEVVITTPLGWLKRNKEAFEPPLPQRLTEAIDSIGYGCLDKFYVVFPTAFWNEAAALAPVSNGADIPTNARNSVPNTTATTQPLRQPSHVESQNYHYPGFTQWTAPTYAPTTNPEAWSQECVNMAALPAPTAHPTLLFYTFGATSQHLASLLADEANPHAPRPATSAKLLAFFEPYYSRLPGYEAGAPACAPLSVLPTAWAIDPLAGYGSYCNFQTGAERADQDVETLRQGVPHRRLWFAGEHTASFLALGTVTGAYWSGEGVGRSLVRAYGGEGEK</sequence>
<dbReference type="InterPro" id="IPR002937">
    <property type="entry name" value="Amino_oxidase"/>
</dbReference>
<dbReference type="Gene3D" id="3.50.50.60">
    <property type="entry name" value="FAD/NAD(P)-binding domain"/>
    <property type="match status" value="1"/>
</dbReference>
<protein>
    <recommendedName>
        <fullName evidence="2">Amine oxidase domain-containing protein</fullName>
    </recommendedName>
</protein>
<reference evidence="3" key="1">
    <citation type="journal article" date="2020" name="Stud. Mycol.">
        <title>101 Dothideomycetes genomes: a test case for predicting lifestyles and emergence of pathogens.</title>
        <authorList>
            <person name="Haridas S."/>
            <person name="Albert R."/>
            <person name="Binder M."/>
            <person name="Bloem J."/>
            <person name="Labutti K."/>
            <person name="Salamov A."/>
            <person name="Andreopoulos B."/>
            <person name="Baker S."/>
            <person name="Barry K."/>
            <person name="Bills G."/>
            <person name="Bluhm B."/>
            <person name="Cannon C."/>
            <person name="Castanera R."/>
            <person name="Culley D."/>
            <person name="Daum C."/>
            <person name="Ezra D."/>
            <person name="Gonzalez J."/>
            <person name="Henrissat B."/>
            <person name="Kuo A."/>
            <person name="Liang C."/>
            <person name="Lipzen A."/>
            <person name="Lutzoni F."/>
            <person name="Magnuson J."/>
            <person name="Mondo S."/>
            <person name="Nolan M."/>
            <person name="Ohm R."/>
            <person name="Pangilinan J."/>
            <person name="Park H.-J."/>
            <person name="Ramirez L."/>
            <person name="Alfaro M."/>
            <person name="Sun H."/>
            <person name="Tritt A."/>
            <person name="Yoshinaga Y."/>
            <person name="Zwiers L.-H."/>
            <person name="Turgeon B."/>
            <person name="Goodwin S."/>
            <person name="Spatafora J."/>
            <person name="Crous P."/>
            <person name="Grigoriev I."/>
        </authorList>
    </citation>
    <scope>NUCLEOTIDE SEQUENCE</scope>
    <source>
        <strain evidence="3">CBS 121167</strain>
    </source>
</reference>
<organism evidence="3 4">
    <name type="scientific">Aplosporella prunicola CBS 121167</name>
    <dbReference type="NCBI Taxonomy" id="1176127"/>
    <lineage>
        <taxon>Eukaryota</taxon>
        <taxon>Fungi</taxon>
        <taxon>Dikarya</taxon>
        <taxon>Ascomycota</taxon>
        <taxon>Pezizomycotina</taxon>
        <taxon>Dothideomycetes</taxon>
        <taxon>Dothideomycetes incertae sedis</taxon>
        <taxon>Botryosphaeriales</taxon>
        <taxon>Aplosporellaceae</taxon>
        <taxon>Aplosporella</taxon>
    </lineage>
</organism>